<feature type="transmembrane region" description="Helical" evidence="12">
    <location>
        <begin position="454"/>
        <end position="476"/>
    </location>
</feature>
<organism evidence="13 14">
    <name type="scientific">Temperatibacter marinus</name>
    <dbReference type="NCBI Taxonomy" id="1456591"/>
    <lineage>
        <taxon>Bacteria</taxon>
        <taxon>Pseudomonadati</taxon>
        <taxon>Pseudomonadota</taxon>
        <taxon>Alphaproteobacteria</taxon>
        <taxon>Kordiimonadales</taxon>
        <taxon>Temperatibacteraceae</taxon>
        <taxon>Temperatibacter</taxon>
    </lineage>
</organism>
<evidence type="ECO:0000256" key="9">
    <source>
        <dbReference type="ARBA" id="ARBA00023136"/>
    </source>
</evidence>
<keyword evidence="6 12" id="KW-1133">Transmembrane helix</keyword>
<dbReference type="NCBIfam" id="TIGR00813">
    <property type="entry name" value="sss"/>
    <property type="match status" value="1"/>
</dbReference>
<dbReference type="KEGG" id="tmk:QGN29_01415"/>
<dbReference type="RefSeq" id="WP_310798868.1">
    <property type="nucleotide sequence ID" value="NZ_CP123872.1"/>
</dbReference>
<evidence type="ECO:0000256" key="12">
    <source>
        <dbReference type="SAM" id="Phobius"/>
    </source>
</evidence>
<keyword evidence="5 12" id="KW-0812">Transmembrane</keyword>
<evidence type="ECO:0000256" key="6">
    <source>
        <dbReference type="ARBA" id="ARBA00022989"/>
    </source>
</evidence>
<feature type="transmembrane region" description="Helical" evidence="12">
    <location>
        <begin position="12"/>
        <end position="30"/>
    </location>
</feature>
<keyword evidence="4" id="KW-1003">Cell membrane</keyword>
<feature type="transmembrane region" description="Helical" evidence="12">
    <location>
        <begin position="320"/>
        <end position="338"/>
    </location>
</feature>
<evidence type="ECO:0000256" key="2">
    <source>
        <dbReference type="ARBA" id="ARBA00006434"/>
    </source>
</evidence>
<proteinExistence type="inferred from homology"/>
<dbReference type="Proteomes" id="UP001268683">
    <property type="component" value="Chromosome"/>
</dbReference>
<evidence type="ECO:0000256" key="5">
    <source>
        <dbReference type="ARBA" id="ARBA00022692"/>
    </source>
</evidence>
<comment type="similarity">
    <text evidence="2 11">Belongs to the sodium:solute symporter (SSF) (TC 2.A.21) family.</text>
</comment>
<evidence type="ECO:0000256" key="8">
    <source>
        <dbReference type="ARBA" id="ARBA00023065"/>
    </source>
</evidence>
<dbReference type="AlphaFoldDB" id="A0AA52H9Y1"/>
<feature type="transmembrane region" description="Helical" evidence="12">
    <location>
        <begin position="376"/>
        <end position="394"/>
    </location>
</feature>
<evidence type="ECO:0000256" key="3">
    <source>
        <dbReference type="ARBA" id="ARBA00022448"/>
    </source>
</evidence>
<feature type="transmembrane region" description="Helical" evidence="12">
    <location>
        <begin position="85"/>
        <end position="103"/>
    </location>
</feature>
<evidence type="ECO:0000313" key="14">
    <source>
        <dbReference type="Proteomes" id="UP001268683"/>
    </source>
</evidence>
<keyword evidence="8" id="KW-0406">Ion transport</keyword>
<keyword evidence="7" id="KW-0915">Sodium</keyword>
<feature type="transmembrane region" description="Helical" evidence="12">
    <location>
        <begin position="50"/>
        <end position="73"/>
    </location>
</feature>
<dbReference type="GO" id="GO:0015293">
    <property type="term" value="F:symporter activity"/>
    <property type="evidence" value="ECO:0007669"/>
    <property type="project" value="TreeGrafter"/>
</dbReference>
<keyword evidence="14" id="KW-1185">Reference proteome</keyword>
<evidence type="ECO:0000256" key="10">
    <source>
        <dbReference type="ARBA" id="ARBA00023201"/>
    </source>
</evidence>
<feature type="transmembrane region" description="Helical" evidence="12">
    <location>
        <begin position="185"/>
        <end position="203"/>
    </location>
</feature>
<dbReference type="EMBL" id="CP123872">
    <property type="protein sequence ID" value="WND03022.1"/>
    <property type="molecule type" value="Genomic_DNA"/>
</dbReference>
<feature type="transmembrane region" description="Helical" evidence="12">
    <location>
        <begin position="431"/>
        <end position="448"/>
    </location>
</feature>
<dbReference type="InterPro" id="IPR051163">
    <property type="entry name" value="Sodium:Solute_Symporter_SSF"/>
</dbReference>
<gene>
    <name evidence="13" type="ORF">QGN29_01415</name>
</gene>
<feature type="transmembrane region" description="Helical" evidence="12">
    <location>
        <begin position="151"/>
        <end position="173"/>
    </location>
</feature>
<dbReference type="InterPro" id="IPR001734">
    <property type="entry name" value="Na/solute_symporter"/>
</dbReference>
<name>A0AA52H9Y1_9PROT</name>
<dbReference type="PROSITE" id="PS50283">
    <property type="entry name" value="NA_SOLUT_SYMP_3"/>
    <property type="match status" value="1"/>
</dbReference>
<feature type="transmembrane region" description="Helical" evidence="12">
    <location>
        <begin position="517"/>
        <end position="535"/>
    </location>
</feature>
<comment type="subcellular location">
    <subcellularLocation>
        <location evidence="1">Cell membrane</location>
        <topology evidence="1">Multi-pass membrane protein</topology>
    </subcellularLocation>
</comment>
<accession>A0AA52H9Y1</accession>
<dbReference type="InterPro" id="IPR038377">
    <property type="entry name" value="Na/Glc_symporter_sf"/>
</dbReference>
<dbReference type="GO" id="GO:0006814">
    <property type="term" value="P:sodium ion transport"/>
    <property type="evidence" value="ECO:0007669"/>
    <property type="project" value="UniProtKB-KW"/>
</dbReference>
<dbReference type="PANTHER" id="PTHR42985:SF47">
    <property type="entry name" value="INTEGRAL MEMBRANE TRANSPORT PROTEIN"/>
    <property type="match status" value="1"/>
</dbReference>
<feature type="transmembrane region" description="Helical" evidence="12">
    <location>
        <begin position="236"/>
        <end position="255"/>
    </location>
</feature>
<protein>
    <submittedName>
        <fullName evidence="13">Sodium/solute symporter</fullName>
    </submittedName>
</protein>
<sequence length="539" mass="59181">MSEIAQNFGTLNWSILILYLVGNLFLGYILSKKVTTAEDFFIGDKSTPWWAIGVSVVATYISAMTFLGAPGWAYGDGMASIALQLNYPLVVVIVITLFIPFFMNSGVASIYEYLEKRFGPTTRTIMSIIFLVSQALSSAAILYATALVIEFITGISVETAIVVVTIIALIYTVMGGIAAVIWTDVIQAGILLVGAGIIFYALIDQMQIPVSDALVALKAEGKTDALVTSIDWTETTTVWTGIIAMTLYHITVYGTNQMMVQRTLVAKTIGDAKKSFLMMGFAAFFIYFMFMLMGILFYSYYGGRSFEDPNTIILTFASEYGLPGLMGLIAAAVLAASMSSLDSAFNSMATISVVDFYQKYFRKHETSEHYLKASRIFTLVWALIIVVPAFMYIDSTGSILEVLSKVGSYFVGARLSMYGLGFFSKHTTERGLLVGVFVGFVAVAIVATSSDVAWPWYCAIGAIVNIAVSWTASLILDGRQNEWSDYSVKGQIAKFKADDEEDKQDGWYRVAGKVDPISYILIAFFFVTLIFLYAFNALI</sequence>
<reference evidence="13" key="1">
    <citation type="submission" date="2023-04" db="EMBL/GenBank/DDBJ databases">
        <title>Complete genome sequence of Temperatibacter marinus.</title>
        <authorList>
            <person name="Rong J.-C."/>
            <person name="Yi M.-L."/>
            <person name="Zhao Q."/>
        </authorList>
    </citation>
    <scope>NUCLEOTIDE SEQUENCE</scope>
    <source>
        <strain evidence="13">NBRC 110045</strain>
    </source>
</reference>
<keyword evidence="3" id="KW-0813">Transport</keyword>
<evidence type="ECO:0000313" key="13">
    <source>
        <dbReference type="EMBL" id="WND03022.1"/>
    </source>
</evidence>
<keyword evidence="9 12" id="KW-0472">Membrane</keyword>
<feature type="transmembrane region" description="Helical" evidence="12">
    <location>
        <begin position="124"/>
        <end position="145"/>
    </location>
</feature>
<keyword evidence="10" id="KW-0739">Sodium transport</keyword>
<dbReference type="PANTHER" id="PTHR42985">
    <property type="entry name" value="SODIUM-COUPLED MONOCARBOXYLATE TRANSPORTER"/>
    <property type="match status" value="1"/>
</dbReference>
<evidence type="ECO:0000256" key="11">
    <source>
        <dbReference type="RuleBase" id="RU362091"/>
    </source>
</evidence>
<evidence type="ECO:0000256" key="4">
    <source>
        <dbReference type="ARBA" id="ARBA00022475"/>
    </source>
</evidence>
<evidence type="ECO:0000256" key="1">
    <source>
        <dbReference type="ARBA" id="ARBA00004651"/>
    </source>
</evidence>
<dbReference type="Pfam" id="PF00474">
    <property type="entry name" value="SSF"/>
    <property type="match status" value="1"/>
</dbReference>
<evidence type="ECO:0000256" key="7">
    <source>
        <dbReference type="ARBA" id="ARBA00023053"/>
    </source>
</evidence>
<feature type="transmembrane region" description="Helical" evidence="12">
    <location>
        <begin position="276"/>
        <end position="300"/>
    </location>
</feature>
<dbReference type="Gene3D" id="1.20.1730.10">
    <property type="entry name" value="Sodium/glucose cotransporter"/>
    <property type="match status" value="1"/>
</dbReference>
<dbReference type="GO" id="GO:0005886">
    <property type="term" value="C:plasma membrane"/>
    <property type="evidence" value="ECO:0007669"/>
    <property type="project" value="UniProtKB-SubCell"/>
</dbReference>